<evidence type="ECO:0000256" key="1">
    <source>
        <dbReference type="SAM" id="MobiDB-lite"/>
    </source>
</evidence>
<dbReference type="InterPro" id="IPR045596">
    <property type="entry name" value="DUF6459"/>
</dbReference>
<proteinExistence type="predicted"/>
<evidence type="ECO:0000313" key="3">
    <source>
        <dbReference type="Proteomes" id="UP001519331"/>
    </source>
</evidence>
<name>A0ABS4T3E8_9MICC</name>
<dbReference type="Proteomes" id="UP001519331">
    <property type="component" value="Unassembled WGS sequence"/>
</dbReference>
<dbReference type="EMBL" id="JAGINX010000001">
    <property type="protein sequence ID" value="MBP2318635.1"/>
    <property type="molecule type" value="Genomic_DNA"/>
</dbReference>
<sequence>MTVTTPAPLVRSRGTFRLQREDELASDLRSSTPTEVAAASSAQGGGRRPSALATSAEEERQINAIARIVCQATMEALAGLRPVVQLQRWLEAQVYSKVRERVELTHEAQELAPKAPRPLAFHQVRTEKVAPGVWECAVIFGDEHRVRACALRMEAHRRRWRVVALELG</sequence>
<comment type="caution">
    <text evidence="2">The sequence shown here is derived from an EMBL/GenBank/DDBJ whole genome shotgun (WGS) entry which is preliminary data.</text>
</comment>
<keyword evidence="3" id="KW-1185">Reference proteome</keyword>
<organism evidence="2 3">
    <name type="scientific">Nesterenkonia lacusekhoensis</name>
    <dbReference type="NCBI Taxonomy" id="150832"/>
    <lineage>
        <taxon>Bacteria</taxon>
        <taxon>Bacillati</taxon>
        <taxon>Actinomycetota</taxon>
        <taxon>Actinomycetes</taxon>
        <taxon>Micrococcales</taxon>
        <taxon>Micrococcaceae</taxon>
        <taxon>Nesterenkonia</taxon>
    </lineage>
</organism>
<evidence type="ECO:0000313" key="2">
    <source>
        <dbReference type="EMBL" id="MBP2318635.1"/>
    </source>
</evidence>
<dbReference type="RefSeq" id="WP_210049047.1">
    <property type="nucleotide sequence ID" value="NZ_JAGINX010000001.1"/>
</dbReference>
<gene>
    <name evidence="2" type="ORF">JOF45_001654</name>
</gene>
<reference evidence="2 3" key="1">
    <citation type="submission" date="2021-03" db="EMBL/GenBank/DDBJ databases">
        <title>Sequencing the genomes of 1000 actinobacteria strains.</title>
        <authorList>
            <person name="Klenk H.-P."/>
        </authorList>
    </citation>
    <scope>NUCLEOTIDE SEQUENCE [LARGE SCALE GENOMIC DNA]</scope>
    <source>
        <strain evidence="2 3">DSM 12544</strain>
    </source>
</reference>
<dbReference type="Pfam" id="PF20060">
    <property type="entry name" value="DUF6459"/>
    <property type="match status" value="1"/>
</dbReference>
<evidence type="ECO:0008006" key="4">
    <source>
        <dbReference type="Google" id="ProtNLM"/>
    </source>
</evidence>
<accession>A0ABS4T3E8</accession>
<feature type="region of interest" description="Disordered" evidence="1">
    <location>
        <begin position="24"/>
        <end position="55"/>
    </location>
</feature>
<protein>
    <recommendedName>
        <fullName evidence="4">Energy transducer TonB</fullName>
    </recommendedName>
</protein>